<evidence type="ECO:0000313" key="1">
    <source>
        <dbReference type="EMBL" id="OWQ84787.1"/>
    </source>
</evidence>
<dbReference type="RefSeq" id="WP_088387535.1">
    <property type="nucleotide sequence ID" value="NZ_NIOF01000015.1"/>
</dbReference>
<dbReference type="AlphaFoldDB" id="A0A246IXI6"/>
<sequence length="113" mass="12518">MATRRLAERFALTSEVDSVPTIDQAVARLFADMKVGQPAEPVQSCERRRPPLLDLGKRVPCTAFQLLAGAPIRWAAMKTVMEIYLAPPNPDNNFAADRRTLAFQESISSVSIF</sequence>
<evidence type="ECO:0000313" key="2">
    <source>
        <dbReference type="Proteomes" id="UP000197468"/>
    </source>
</evidence>
<dbReference type="Proteomes" id="UP000197468">
    <property type="component" value="Unassembled WGS sequence"/>
</dbReference>
<dbReference type="EMBL" id="NIOF01000015">
    <property type="protein sequence ID" value="OWQ84787.1"/>
    <property type="molecule type" value="Genomic_DNA"/>
</dbReference>
<gene>
    <name evidence="1" type="ORF">CDN99_23955</name>
</gene>
<protein>
    <submittedName>
        <fullName evidence="1">Uncharacterized protein</fullName>
    </submittedName>
</protein>
<comment type="caution">
    <text evidence="1">The sequence shown here is derived from an EMBL/GenBank/DDBJ whole genome shotgun (WGS) entry which is preliminary data.</text>
</comment>
<keyword evidence="2" id="KW-1185">Reference proteome</keyword>
<dbReference type="OrthoDB" id="981968at2"/>
<reference evidence="1 2" key="1">
    <citation type="journal article" date="2008" name="Int. J. Syst. Evol. Microbiol.">
        <title>Description of Roseateles aquatilis sp. nov. and Roseateles terrae sp. nov., in the class Betaproteobacteria, and emended description of the genus Roseateles.</title>
        <authorList>
            <person name="Gomila M."/>
            <person name="Bowien B."/>
            <person name="Falsen E."/>
            <person name="Moore E.R."/>
            <person name="Lalucat J."/>
        </authorList>
    </citation>
    <scope>NUCLEOTIDE SEQUENCE [LARGE SCALE GENOMIC DNA]</scope>
    <source>
        <strain evidence="1 2">CCUG 48205</strain>
    </source>
</reference>
<accession>A0A246IXI6</accession>
<proteinExistence type="predicted"/>
<name>A0A246IXI6_9BURK</name>
<organism evidence="1 2">
    <name type="scientific">Roseateles aquatilis</name>
    <dbReference type="NCBI Taxonomy" id="431061"/>
    <lineage>
        <taxon>Bacteria</taxon>
        <taxon>Pseudomonadati</taxon>
        <taxon>Pseudomonadota</taxon>
        <taxon>Betaproteobacteria</taxon>
        <taxon>Burkholderiales</taxon>
        <taxon>Sphaerotilaceae</taxon>
        <taxon>Roseateles</taxon>
    </lineage>
</organism>